<dbReference type="AlphaFoldDB" id="A0AAD6LWJ5"/>
<gene>
    <name evidence="1" type="ORF">NC653_030687</name>
</gene>
<accession>A0AAD6LWJ5</accession>
<evidence type="ECO:0000313" key="1">
    <source>
        <dbReference type="EMBL" id="KAJ6974638.1"/>
    </source>
</evidence>
<organism evidence="1 2">
    <name type="scientific">Populus alba x Populus x berolinensis</name>
    <dbReference type="NCBI Taxonomy" id="444605"/>
    <lineage>
        <taxon>Eukaryota</taxon>
        <taxon>Viridiplantae</taxon>
        <taxon>Streptophyta</taxon>
        <taxon>Embryophyta</taxon>
        <taxon>Tracheophyta</taxon>
        <taxon>Spermatophyta</taxon>
        <taxon>Magnoliopsida</taxon>
        <taxon>eudicotyledons</taxon>
        <taxon>Gunneridae</taxon>
        <taxon>Pentapetalae</taxon>
        <taxon>rosids</taxon>
        <taxon>fabids</taxon>
        <taxon>Malpighiales</taxon>
        <taxon>Salicaceae</taxon>
        <taxon>Saliceae</taxon>
        <taxon>Populus</taxon>
    </lineage>
</organism>
<reference evidence="1" key="1">
    <citation type="journal article" date="2023" name="Mol. Ecol. Resour.">
        <title>Chromosome-level genome assembly of a triploid poplar Populus alba 'Berolinensis'.</title>
        <authorList>
            <person name="Chen S."/>
            <person name="Yu Y."/>
            <person name="Wang X."/>
            <person name="Wang S."/>
            <person name="Zhang T."/>
            <person name="Zhou Y."/>
            <person name="He R."/>
            <person name="Meng N."/>
            <person name="Wang Y."/>
            <person name="Liu W."/>
            <person name="Liu Z."/>
            <person name="Liu J."/>
            <person name="Guo Q."/>
            <person name="Huang H."/>
            <person name="Sederoff R.R."/>
            <person name="Wang G."/>
            <person name="Qu G."/>
            <person name="Chen S."/>
        </authorList>
    </citation>
    <scope>NUCLEOTIDE SEQUENCE</scope>
    <source>
        <strain evidence="1">SC-2020</strain>
    </source>
</reference>
<sequence length="87" mass="9854">MEVAKSEVGKEAGDGFELVKFSREESVSLASFLALGERMRAREMNHLSSQNLQQQEYFQDSKQYLSGGLKLPREAPRILKIAEVDFC</sequence>
<dbReference type="EMBL" id="JAQIZT010000013">
    <property type="protein sequence ID" value="KAJ6974638.1"/>
    <property type="molecule type" value="Genomic_DNA"/>
</dbReference>
<name>A0AAD6LWJ5_9ROSI</name>
<comment type="caution">
    <text evidence="1">The sequence shown here is derived from an EMBL/GenBank/DDBJ whole genome shotgun (WGS) entry which is preliminary data.</text>
</comment>
<keyword evidence="2" id="KW-1185">Reference proteome</keyword>
<protein>
    <submittedName>
        <fullName evidence="1">Uncharacterized protein</fullName>
    </submittedName>
</protein>
<evidence type="ECO:0000313" key="2">
    <source>
        <dbReference type="Proteomes" id="UP001164929"/>
    </source>
</evidence>
<dbReference type="Proteomes" id="UP001164929">
    <property type="component" value="Chromosome 13"/>
</dbReference>
<proteinExistence type="predicted"/>